<evidence type="ECO:0000313" key="4">
    <source>
        <dbReference type="EMBL" id="MRV75517.1"/>
    </source>
</evidence>
<protein>
    <submittedName>
        <fullName evidence="4">DUF479 domain-containing protein</fullName>
    </submittedName>
</protein>
<dbReference type="RefSeq" id="WP_154380140.1">
    <property type="nucleotide sequence ID" value="NZ_WKJJ01000021.1"/>
</dbReference>
<keyword evidence="2" id="KW-0378">Hydrolase</keyword>
<evidence type="ECO:0000256" key="1">
    <source>
        <dbReference type="ARBA" id="ARBA00022516"/>
    </source>
</evidence>
<sequence>MNYLAHLFLARHSGAAMVGGIMGDFVKADVTGRYPIDIAREIQLHRYIDSYTDSHPAVKASAQLFPDGRRRYAGIVLDVFYDHVLSLQWDRWCDEPRQAMLDRFYAALAEHEPLLPDRLRAMAPHMVELNWLNAYDDFASVEKAVERISQRLSRNGAQLREGLADVRQHYAVLAQGFEQFFPDLMRFAEERRATILAP</sequence>
<keyword evidence="5" id="KW-1185">Reference proteome</keyword>
<organism evidence="4 5">
    <name type="scientific">Pseudoduganella rivuli</name>
    <dbReference type="NCBI Taxonomy" id="2666085"/>
    <lineage>
        <taxon>Bacteria</taxon>
        <taxon>Pseudomonadati</taxon>
        <taxon>Pseudomonadota</taxon>
        <taxon>Betaproteobacteria</taxon>
        <taxon>Burkholderiales</taxon>
        <taxon>Oxalobacteraceae</taxon>
        <taxon>Telluria group</taxon>
        <taxon>Pseudoduganella</taxon>
    </lineage>
</organism>
<dbReference type="AlphaFoldDB" id="A0A7X2ITJ6"/>
<comment type="caution">
    <text evidence="4">The sequence shown here is derived from an EMBL/GenBank/DDBJ whole genome shotgun (WGS) entry which is preliminary data.</text>
</comment>
<evidence type="ECO:0000256" key="2">
    <source>
        <dbReference type="ARBA" id="ARBA00022801"/>
    </source>
</evidence>
<dbReference type="PANTHER" id="PTHR38764:SF1">
    <property type="entry name" value="ACYL CARRIER PROTEIN PHOSPHODIESTERASE"/>
    <property type="match status" value="1"/>
</dbReference>
<reference evidence="4 5" key="1">
    <citation type="submission" date="2019-11" db="EMBL/GenBank/DDBJ databases">
        <title>Novel species isolated from a subtropical stream in China.</title>
        <authorList>
            <person name="Lu H."/>
        </authorList>
    </citation>
    <scope>NUCLEOTIDE SEQUENCE [LARGE SCALE GENOMIC DNA]</scope>
    <source>
        <strain evidence="4 5">FT92W</strain>
    </source>
</reference>
<dbReference type="EMBL" id="WKJJ01000021">
    <property type="protein sequence ID" value="MRV75517.1"/>
    <property type="molecule type" value="Genomic_DNA"/>
</dbReference>
<proteinExistence type="predicted"/>
<dbReference type="PANTHER" id="PTHR38764">
    <property type="entry name" value="ACYL CARRIER PROTEIN PHOSPHODIESTERASE"/>
    <property type="match status" value="1"/>
</dbReference>
<keyword evidence="3" id="KW-0443">Lipid metabolism</keyword>
<dbReference type="GO" id="GO:0006633">
    <property type="term" value="P:fatty acid biosynthetic process"/>
    <property type="evidence" value="ECO:0007669"/>
    <property type="project" value="InterPro"/>
</dbReference>
<gene>
    <name evidence="4" type="ORF">GJ700_27730</name>
</gene>
<evidence type="ECO:0000313" key="5">
    <source>
        <dbReference type="Proteomes" id="UP000446768"/>
    </source>
</evidence>
<dbReference type="Pfam" id="PF04336">
    <property type="entry name" value="ACP_PD"/>
    <property type="match status" value="1"/>
</dbReference>
<accession>A0A7X2ITJ6</accession>
<name>A0A7X2ITJ6_9BURK</name>
<dbReference type="PIRSF" id="PIRSF011489">
    <property type="entry name" value="DUF479"/>
    <property type="match status" value="1"/>
</dbReference>
<dbReference type="GO" id="GO:0008770">
    <property type="term" value="F:[acyl-carrier-protein] phosphodiesterase activity"/>
    <property type="evidence" value="ECO:0007669"/>
    <property type="project" value="InterPro"/>
</dbReference>
<dbReference type="InterPro" id="IPR007431">
    <property type="entry name" value="ACP_PD"/>
</dbReference>
<evidence type="ECO:0000256" key="3">
    <source>
        <dbReference type="ARBA" id="ARBA00023098"/>
    </source>
</evidence>
<dbReference type="Proteomes" id="UP000446768">
    <property type="component" value="Unassembled WGS sequence"/>
</dbReference>
<keyword evidence="1" id="KW-0444">Lipid biosynthesis</keyword>